<dbReference type="Proteomes" id="UP000017559">
    <property type="component" value="Unassembled WGS sequence"/>
</dbReference>
<organism evidence="1 2">
    <name type="scientific">Moniliophthora roreri (strain MCA 2997)</name>
    <name type="common">Cocoa frosty pod rot fungus</name>
    <name type="synonym">Crinipellis roreri</name>
    <dbReference type="NCBI Taxonomy" id="1381753"/>
    <lineage>
        <taxon>Eukaryota</taxon>
        <taxon>Fungi</taxon>
        <taxon>Dikarya</taxon>
        <taxon>Basidiomycota</taxon>
        <taxon>Agaricomycotina</taxon>
        <taxon>Agaricomycetes</taxon>
        <taxon>Agaricomycetidae</taxon>
        <taxon>Agaricales</taxon>
        <taxon>Marasmiineae</taxon>
        <taxon>Marasmiaceae</taxon>
        <taxon>Moniliophthora</taxon>
    </lineage>
</organism>
<dbReference type="STRING" id="1381753.V2X6T8"/>
<dbReference type="OrthoDB" id="376826at2759"/>
<name>V2X6T8_MONRO</name>
<evidence type="ECO:0000313" key="1">
    <source>
        <dbReference type="EMBL" id="ESK88506.1"/>
    </source>
</evidence>
<gene>
    <name evidence="1" type="ORF">Moror_3205</name>
</gene>
<dbReference type="SUPFAM" id="SSF58113">
    <property type="entry name" value="Apolipoprotein A-I"/>
    <property type="match status" value="1"/>
</dbReference>
<dbReference type="KEGG" id="mrr:Moror_3205"/>
<keyword evidence="2" id="KW-1185">Reference proteome</keyword>
<accession>V2X6T8</accession>
<sequence length="353" mass="39047">MSATTTTTTDSQKREITIISRVAAIPLVHSSIESLNGTLSTNPYTRSPYSTALGLSEAAYKLSEPVQLRLAPIITRADEYANKAVDLIEARYPYPFKATPQDVYNSIHEIQQSYTNYAHRTIDERVKNPALHVAQGIDKSFAPIVNVFEEAVNKLNSNPNTPSSESGSDSQVKYQYQRVYDLSKVLRNELQVYSNEQLKELQNHSALVHRATETAHSLVSAANSSVVQAQARVQALSDTMISQIHKLQGQLHEISGSLQSSAAAAYHNSSQQIPELQKKLRELSSELHEIVVARDVPLQEKAARVTKEVKEHVDPLLETMKQNILDLLEKAKSVGQVSGDPVQVKESQNAHSS</sequence>
<proteinExistence type="predicted"/>
<dbReference type="EMBL" id="AWSO01000643">
    <property type="protein sequence ID" value="ESK88506.1"/>
    <property type="molecule type" value="Genomic_DNA"/>
</dbReference>
<protein>
    <submittedName>
        <fullName evidence="1">Lipid droplet-associated perilipin protein</fullName>
    </submittedName>
</protein>
<reference evidence="1 2" key="1">
    <citation type="journal article" date="2014" name="BMC Genomics">
        <title>Genome and secretome analysis of the hemibiotrophic fungal pathogen, Moniliophthora roreri, which causes frosty pod rot disease of cacao: mechanisms of the biotrophic and necrotrophic phases.</title>
        <authorList>
            <person name="Meinhardt L.W."/>
            <person name="Costa G.G.L."/>
            <person name="Thomazella D.P.T."/>
            <person name="Teixeira P.J.P.L."/>
            <person name="Carazzolle M.F."/>
            <person name="Schuster S.C."/>
            <person name="Carlson J.E."/>
            <person name="Guiltinan M.J."/>
            <person name="Mieczkowski P."/>
            <person name="Farmer A."/>
            <person name="Ramaraj T."/>
            <person name="Crozier J."/>
            <person name="Davis R.E."/>
            <person name="Shao J."/>
            <person name="Melnick R.L."/>
            <person name="Pereira G.A.G."/>
            <person name="Bailey B.A."/>
        </authorList>
    </citation>
    <scope>NUCLEOTIDE SEQUENCE [LARGE SCALE GENOMIC DNA]</scope>
    <source>
        <strain evidence="1 2">MCA 2997</strain>
    </source>
</reference>
<dbReference type="AlphaFoldDB" id="V2X6T8"/>
<evidence type="ECO:0000313" key="2">
    <source>
        <dbReference type="Proteomes" id="UP000017559"/>
    </source>
</evidence>
<comment type="caution">
    <text evidence="1">The sequence shown here is derived from an EMBL/GenBank/DDBJ whole genome shotgun (WGS) entry which is preliminary data.</text>
</comment>
<dbReference type="HOGENOM" id="CLU_063497_0_0_1"/>